<protein>
    <submittedName>
        <fullName evidence="3">Uncharacterized protein</fullName>
    </submittedName>
</protein>
<organism evidence="4">
    <name type="scientific">Entamoeba dispar (strain ATCC PRA-260 / SAW760)</name>
    <dbReference type="NCBI Taxonomy" id="370354"/>
    <lineage>
        <taxon>Eukaryota</taxon>
        <taxon>Amoebozoa</taxon>
        <taxon>Evosea</taxon>
        <taxon>Archamoebae</taxon>
        <taxon>Mastigamoebida</taxon>
        <taxon>Entamoebidae</taxon>
        <taxon>Entamoeba</taxon>
    </lineage>
</organism>
<feature type="compositionally biased region" description="Polar residues" evidence="2">
    <location>
        <begin position="1129"/>
        <end position="1140"/>
    </location>
</feature>
<feature type="region of interest" description="Disordered" evidence="2">
    <location>
        <begin position="339"/>
        <end position="364"/>
    </location>
</feature>
<keyword evidence="4" id="KW-1185">Reference proteome</keyword>
<dbReference type="VEuPathDB" id="AmoebaDB:EDI_113920"/>
<evidence type="ECO:0000313" key="4">
    <source>
        <dbReference type="Proteomes" id="UP000008076"/>
    </source>
</evidence>
<dbReference type="KEGG" id="edi:EDI_113920"/>
<dbReference type="GeneID" id="5881821"/>
<feature type="coiled-coil region" evidence="1">
    <location>
        <begin position="469"/>
        <end position="499"/>
    </location>
</feature>
<feature type="coiled-coil region" evidence="1">
    <location>
        <begin position="374"/>
        <end position="422"/>
    </location>
</feature>
<feature type="region of interest" description="Disordered" evidence="2">
    <location>
        <begin position="1062"/>
        <end position="1091"/>
    </location>
</feature>
<accession>B0EEV9</accession>
<dbReference type="RefSeq" id="XP_001736807.1">
    <property type="nucleotide sequence ID" value="XM_001736755.1"/>
</dbReference>
<dbReference type="EMBL" id="DS548987">
    <property type="protein sequence ID" value="EDR26935.1"/>
    <property type="molecule type" value="Genomic_DNA"/>
</dbReference>
<dbReference type="AlphaFoldDB" id="B0EEV9"/>
<feature type="region of interest" description="Disordered" evidence="2">
    <location>
        <begin position="1105"/>
        <end position="1158"/>
    </location>
</feature>
<evidence type="ECO:0000256" key="1">
    <source>
        <dbReference type="SAM" id="Coils"/>
    </source>
</evidence>
<gene>
    <name evidence="3" type="ORF">EDI_113920</name>
</gene>
<name>B0EEV9_ENTDS</name>
<reference evidence="4" key="1">
    <citation type="submission" date="2007-12" db="EMBL/GenBank/DDBJ databases">
        <title>Annotation of Entamoeba dispar SAW760.</title>
        <authorList>
            <person name="Lorenzi H."/>
            <person name="Inman J."/>
            <person name="Schobel S."/>
            <person name="Amedeo P."/>
            <person name="Caler E."/>
        </authorList>
    </citation>
    <scope>NUCLEOTIDE SEQUENCE [LARGE SCALE GENOMIC DNA]</scope>
    <source>
        <strain evidence="4">ATCC PRA-260 / SAW760</strain>
    </source>
</reference>
<dbReference type="Proteomes" id="UP000008076">
    <property type="component" value="Unassembled WGS sequence"/>
</dbReference>
<evidence type="ECO:0000256" key="2">
    <source>
        <dbReference type="SAM" id="MobiDB-lite"/>
    </source>
</evidence>
<dbReference type="eggNOG" id="ENOG502RBUW">
    <property type="taxonomic scope" value="Eukaryota"/>
</dbReference>
<proteinExistence type="predicted"/>
<sequence length="1158" mass="134830">MPRRMRGRRIMRRRGRRSTLRRQAFGNFASAMQQRDSTKYEATLIRNVNAILTSTQYFENYMGMYDQYKVNAVRASLEMTFIGNGLLNSATFPSICTAWDRNGVKIKVVEVNGTKYFGVPDYGVVSSYSSANEKTLYYGSRWGVIRQLDAASMMEKSMYLPTTNTKQVLSQDNMYSAWNPQLLISLKAPQAVAAMNACTLTIHWQFDVTLRGLRKVLVPNSQIFKPYSGFIGYAKNNMGLVVPSAADASAYIVVGNADNSSKPSINPDTVYNASDSSYTNGGIVMPNNGMPEIYDDEDEEYHTNWSGYRTQFRYNRQPIDNEVQFYRYGVRPYVPYDRYSKNDEEEEKDRVKPRQPLSEDERNKIKQEMRDEMKQQIRDNNRQQQGVNQSLQQQINDANRIANEAKLKAQIADSDLDEYAERTEKRFNDYRQKFITYDTYQETLQDQINYNTREIRDIKEAVKKGSLDQQEANRRIKKIKNKQKQLEQQQIELNRNQNMFITRDEMRAYQNYLNSKFDQTDNRLQELGYYVNNVKNMDNRIDGIENILNAHRVTMGQLMNIIARNKRETDATLATLSNENKLLYRGQNDLARAIMQYEGENQILRKTVFDLTAYLTNLKVVSPDQYKREQDQILNYIQHLNERIEYNQRSLVNAKDNQQHFEKDFEYMKQNALVVEKKVNNEVFRQQNNDVYFERWKPIISICNKVGGNLKIDKDELYKYVYSISDPAERTKVIRTLDAQFAAVARGFRLYNQNPNTDISNMVNNINNIQTAYGEGNRDYNAAQNYKEGKQKVVVVIPVATRADKVHVSQPEIVEDREFAKAFIGKNRIASQAFTGFKQQRFLEYNAERGLFDEVYKVFAQVEKKVGAHEGRVHKNNKYTQRYFETVDYVIKQYTDPSASSNDRRQAYELLKKDATNFMNAYDAATEHDNVSKQQQLLIENGVQSGSLSLALRNPKVQENLQEYYTRTQKDYYNQVNRDEQAKQNGQVTKVDNTVKSNDDYIKDLTNPKKNKPGYKPSAVVMEVDEDLLKDLNIVTLGEETQVPTQALTDVKPLVLKDKTGKPLLKDKQTQQTIGFDYRPPQITNKPKQPKLEYNYEPQQLLEYPYQQYQMDYPEKKPKAPSIDGASFDPSTTQPHQTNPADDPKYKRRPEIRRFEFK</sequence>
<evidence type="ECO:0000313" key="3">
    <source>
        <dbReference type="EMBL" id="EDR26935.1"/>
    </source>
</evidence>
<keyword evidence="1" id="KW-0175">Coiled coil</keyword>